<dbReference type="PANTHER" id="PTHR42679">
    <property type="entry name" value="S-METHYL-5'-THIOADENOSINE PHOSPHORYLASE"/>
    <property type="match status" value="1"/>
</dbReference>
<evidence type="ECO:0000256" key="1">
    <source>
        <dbReference type="ARBA" id="ARBA00004141"/>
    </source>
</evidence>
<dbReference type="FunFam" id="1.20.1250.20:FF:000140">
    <property type="entry name" value="Putative MFS phospholipid transporter"/>
    <property type="match status" value="1"/>
</dbReference>
<name>A0A8H3FCR8_9LECA</name>
<evidence type="ECO:0000259" key="13">
    <source>
        <dbReference type="PROSITE" id="PS50850"/>
    </source>
</evidence>
<dbReference type="Pfam" id="PF00083">
    <property type="entry name" value="Sugar_tr"/>
    <property type="match status" value="2"/>
</dbReference>
<feature type="transmembrane region" description="Helical" evidence="12">
    <location>
        <begin position="83"/>
        <end position="102"/>
    </location>
</feature>
<evidence type="ECO:0000313" key="15">
    <source>
        <dbReference type="Proteomes" id="UP000664534"/>
    </source>
</evidence>
<evidence type="ECO:0000256" key="5">
    <source>
        <dbReference type="ARBA" id="ARBA00022679"/>
    </source>
</evidence>
<evidence type="ECO:0000256" key="8">
    <source>
        <dbReference type="ARBA" id="ARBA00022989"/>
    </source>
</evidence>
<dbReference type="SUPFAM" id="SSF53167">
    <property type="entry name" value="Purine and uridine phosphorylases"/>
    <property type="match status" value="1"/>
</dbReference>
<dbReference type="PANTHER" id="PTHR42679:SF2">
    <property type="entry name" value="S-METHYL-5'-THIOADENOSINE PHOSPHORYLASE"/>
    <property type="match status" value="1"/>
</dbReference>
<dbReference type="PROSITE" id="PS50850">
    <property type="entry name" value="MFS"/>
    <property type="match status" value="1"/>
</dbReference>
<comment type="subunit">
    <text evidence="10">Homotrimer.</text>
</comment>
<dbReference type="GO" id="GO:0006166">
    <property type="term" value="P:purine ribonucleoside salvage"/>
    <property type="evidence" value="ECO:0007669"/>
    <property type="project" value="UniProtKB-KW"/>
</dbReference>
<dbReference type="InterPro" id="IPR020846">
    <property type="entry name" value="MFS_dom"/>
</dbReference>
<evidence type="ECO:0000256" key="11">
    <source>
        <dbReference type="SAM" id="MobiDB-lite"/>
    </source>
</evidence>
<keyword evidence="9 12" id="KW-0472">Membrane</keyword>
<dbReference type="InterPro" id="IPR036259">
    <property type="entry name" value="MFS_trans_sf"/>
</dbReference>
<keyword evidence="10" id="KW-0963">Cytoplasm</keyword>
<keyword evidence="7 10" id="KW-0660">Purine salvage</keyword>
<feature type="binding site" evidence="10">
    <location>
        <begin position="625"/>
        <end position="626"/>
    </location>
    <ligand>
        <name>phosphate</name>
        <dbReference type="ChEBI" id="CHEBI:43474"/>
    </ligand>
</feature>
<feature type="binding site" evidence="10">
    <location>
        <begin position="658"/>
        <end position="659"/>
    </location>
    <ligand>
        <name>phosphate</name>
        <dbReference type="ChEBI" id="CHEBI:43474"/>
    </ligand>
</feature>
<keyword evidence="15" id="KW-1185">Reference proteome</keyword>
<keyword evidence="4 10" id="KW-0328">Glycosyltransferase</keyword>
<dbReference type="GO" id="GO:0017061">
    <property type="term" value="F:S-methyl-5-thioadenosine phosphorylase activity"/>
    <property type="evidence" value="ECO:0007669"/>
    <property type="project" value="UniProtKB-UniRule"/>
</dbReference>
<dbReference type="GO" id="GO:0019509">
    <property type="term" value="P:L-methionine salvage from methylthioadenosine"/>
    <property type="evidence" value="ECO:0007669"/>
    <property type="project" value="UniProtKB-UniRule"/>
</dbReference>
<feature type="transmembrane region" description="Helical" evidence="12">
    <location>
        <begin position="331"/>
        <end position="354"/>
    </location>
</feature>
<feature type="compositionally biased region" description="Polar residues" evidence="11">
    <location>
        <begin position="537"/>
        <end position="553"/>
    </location>
</feature>
<comment type="catalytic activity">
    <reaction evidence="10">
        <text>S-methyl-5'-thioadenosine + phosphate = 5-(methylsulfanyl)-alpha-D-ribose 1-phosphate + adenine</text>
        <dbReference type="Rhea" id="RHEA:11852"/>
        <dbReference type="ChEBI" id="CHEBI:16708"/>
        <dbReference type="ChEBI" id="CHEBI:17509"/>
        <dbReference type="ChEBI" id="CHEBI:43474"/>
        <dbReference type="ChEBI" id="CHEBI:58533"/>
        <dbReference type="EC" id="2.4.2.28"/>
    </reaction>
</comment>
<feature type="domain" description="Major facilitator superfamily (MFS) profile" evidence="13">
    <location>
        <begin position="41"/>
        <end position="460"/>
    </location>
</feature>
<comment type="subcellular location">
    <subcellularLocation>
        <location evidence="10">Cytoplasm</location>
    </subcellularLocation>
    <subcellularLocation>
        <location evidence="10">Nucleus</location>
    </subcellularLocation>
    <subcellularLocation>
        <location evidence="1">Membrane</location>
        <topology evidence="1">Multi-pass membrane protein</topology>
    </subcellularLocation>
</comment>
<evidence type="ECO:0000256" key="2">
    <source>
        <dbReference type="ARBA" id="ARBA00010992"/>
    </source>
</evidence>
<protein>
    <recommendedName>
        <fullName evidence="10">S-methyl-5'-thioadenosine phosphorylase</fullName>
        <ecNumber evidence="10">2.4.2.28</ecNumber>
    </recommendedName>
    <alternativeName>
        <fullName evidence="10">5'-methylthioadenosine phosphorylase</fullName>
        <shortName evidence="10">MTA phosphorylase</shortName>
        <shortName evidence="10">MTAP</shortName>
        <shortName evidence="10">MTAPase</shortName>
    </alternativeName>
</protein>
<dbReference type="GO" id="GO:0005829">
    <property type="term" value="C:cytosol"/>
    <property type="evidence" value="ECO:0007669"/>
    <property type="project" value="TreeGrafter"/>
</dbReference>
<gene>
    <name evidence="14" type="ORF">IMSHALPRED_005635</name>
</gene>
<dbReference type="Gene3D" id="1.20.1250.20">
    <property type="entry name" value="MFS general substrate transporter like domains"/>
    <property type="match status" value="1"/>
</dbReference>
<organism evidence="14 15">
    <name type="scientific">Imshaugia aleurites</name>
    <dbReference type="NCBI Taxonomy" id="172621"/>
    <lineage>
        <taxon>Eukaryota</taxon>
        <taxon>Fungi</taxon>
        <taxon>Dikarya</taxon>
        <taxon>Ascomycota</taxon>
        <taxon>Pezizomycotina</taxon>
        <taxon>Lecanoromycetes</taxon>
        <taxon>OSLEUM clade</taxon>
        <taxon>Lecanoromycetidae</taxon>
        <taxon>Lecanorales</taxon>
        <taxon>Lecanorineae</taxon>
        <taxon>Parmeliaceae</taxon>
        <taxon>Imshaugia</taxon>
    </lineage>
</organism>
<dbReference type="SUPFAM" id="SSF103473">
    <property type="entry name" value="MFS general substrate transporter"/>
    <property type="match status" value="1"/>
</dbReference>
<dbReference type="GO" id="GO:0005634">
    <property type="term" value="C:nucleus"/>
    <property type="evidence" value="ECO:0007669"/>
    <property type="project" value="UniProtKB-SubCell"/>
</dbReference>
<feature type="site" description="Important for substrate specificity" evidence="10">
    <location>
        <position position="804"/>
    </location>
</feature>
<feature type="transmembrane region" description="Helical" evidence="12">
    <location>
        <begin position="303"/>
        <end position="324"/>
    </location>
</feature>
<keyword evidence="6 12" id="KW-0812">Transmembrane</keyword>
<comment type="similarity">
    <text evidence="10">Belongs to the PNP/MTAP phosphorylase family. MTAP subfamily.</text>
</comment>
<dbReference type="Gene3D" id="3.40.50.1580">
    <property type="entry name" value="Nucleoside phosphorylase domain"/>
    <property type="match status" value="1"/>
</dbReference>
<feature type="transmembrane region" description="Helical" evidence="12">
    <location>
        <begin position="109"/>
        <end position="129"/>
    </location>
</feature>
<evidence type="ECO:0000256" key="7">
    <source>
        <dbReference type="ARBA" id="ARBA00022726"/>
    </source>
</evidence>
<dbReference type="InterPro" id="IPR000845">
    <property type="entry name" value="Nucleoside_phosphorylase_d"/>
</dbReference>
<feature type="transmembrane region" description="Helical" evidence="12">
    <location>
        <begin position="438"/>
        <end position="456"/>
    </location>
</feature>
<evidence type="ECO:0000256" key="4">
    <source>
        <dbReference type="ARBA" id="ARBA00022676"/>
    </source>
</evidence>
<reference evidence="14" key="1">
    <citation type="submission" date="2021-03" db="EMBL/GenBank/DDBJ databases">
        <authorList>
            <person name="Tagirdzhanova G."/>
        </authorList>
    </citation>
    <scope>NUCLEOTIDE SEQUENCE</scope>
</reference>
<feature type="transmembrane region" description="Helical" evidence="12">
    <location>
        <begin position="253"/>
        <end position="274"/>
    </location>
</feature>
<dbReference type="CDD" id="cd09010">
    <property type="entry name" value="MTAP_SsMTAPII_like_MTIP"/>
    <property type="match status" value="1"/>
</dbReference>
<evidence type="ECO:0000313" key="14">
    <source>
        <dbReference type="EMBL" id="CAF9922246.1"/>
    </source>
</evidence>
<feature type="transmembrane region" description="Helical" evidence="12">
    <location>
        <begin position="212"/>
        <end position="233"/>
    </location>
</feature>
<comment type="pathway">
    <text evidence="10">Amino-acid biosynthesis; L-methionine biosynthesis via salvage pathway; S-methyl-5-thio-alpha-D-ribose 1-phosphate from S-methyl-5'-thioadenosine (phosphorylase route): step 1/1.</text>
</comment>
<proteinExistence type="inferred from homology"/>
<dbReference type="OrthoDB" id="2261376at2759"/>
<keyword evidence="10" id="KW-0539">Nucleus</keyword>
<dbReference type="InterPro" id="IPR035994">
    <property type="entry name" value="Nucleoside_phosphorylase_sf"/>
</dbReference>
<feature type="binding site" evidence="10">
    <location>
        <position position="568"/>
    </location>
    <ligand>
        <name>phosphate</name>
        <dbReference type="ChEBI" id="CHEBI:43474"/>
    </ligand>
</feature>
<dbReference type="AlphaFoldDB" id="A0A8H3FCR8"/>
<feature type="site" description="Important for substrate specificity" evidence="10">
    <location>
        <position position="745"/>
    </location>
</feature>
<evidence type="ECO:0000256" key="12">
    <source>
        <dbReference type="SAM" id="Phobius"/>
    </source>
</evidence>
<feature type="binding site" evidence="10">
    <location>
        <position position="767"/>
    </location>
    <ligand>
        <name>substrate</name>
    </ligand>
</feature>
<accession>A0A8H3FCR8</accession>
<feature type="compositionally biased region" description="Polar residues" evidence="11">
    <location>
        <begin position="510"/>
        <end position="524"/>
    </location>
</feature>
<feature type="transmembrane region" description="Helical" evidence="12">
    <location>
        <begin position="360"/>
        <end position="377"/>
    </location>
</feature>
<dbReference type="GO" id="GO:0016020">
    <property type="term" value="C:membrane"/>
    <property type="evidence" value="ECO:0007669"/>
    <property type="project" value="UniProtKB-SubCell"/>
</dbReference>
<feature type="region of interest" description="Disordered" evidence="11">
    <location>
        <begin position="484"/>
        <end position="556"/>
    </location>
</feature>
<feature type="binding site" evidence="10">
    <location>
        <begin position="791"/>
        <end position="793"/>
    </location>
    <ligand>
        <name>substrate</name>
    </ligand>
</feature>
<feature type="transmembrane region" description="Helical" evidence="12">
    <location>
        <begin position="178"/>
        <end position="205"/>
    </location>
</feature>
<comment type="function">
    <text evidence="10">Catalyzes the reversible phosphorylation of S-methyl-5'-thioadenosine (MTA) to adenine and 5-methylthioribose-1-phosphate. Involved in the breakdown of MTA, a major by-product of polyamine biosynthesis. Responsible for the first step in the methionine salvage pathway after MTA has been generated from S-adenosylmethionine. Has broad substrate specificity with 6-aminopurine nucleosides as preferred substrates.</text>
</comment>
<feature type="binding site" evidence="10">
    <location>
        <position position="768"/>
    </location>
    <ligand>
        <name>phosphate</name>
        <dbReference type="ChEBI" id="CHEBI:43474"/>
    </ligand>
</feature>
<comment type="similarity">
    <text evidence="2">Belongs to the major facilitator superfamily. Sugar transporter (TC 2.A.1.1) family.</text>
</comment>
<dbReference type="GO" id="GO:0022857">
    <property type="term" value="F:transmembrane transporter activity"/>
    <property type="evidence" value="ECO:0007669"/>
    <property type="project" value="InterPro"/>
</dbReference>
<keyword evidence="5 10" id="KW-0808">Transferase</keyword>
<evidence type="ECO:0000256" key="9">
    <source>
        <dbReference type="ARBA" id="ARBA00023136"/>
    </source>
</evidence>
<dbReference type="Pfam" id="PF01048">
    <property type="entry name" value="PNP_UDP_1"/>
    <property type="match status" value="1"/>
</dbReference>
<dbReference type="InterPro" id="IPR010044">
    <property type="entry name" value="MTAP"/>
</dbReference>
<evidence type="ECO:0000256" key="3">
    <source>
        <dbReference type="ARBA" id="ARBA00022448"/>
    </source>
</evidence>
<dbReference type="EMBL" id="CAJPDT010000030">
    <property type="protein sequence ID" value="CAF9922246.1"/>
    <property type="molecule type" value="Genomic_DNA"/>
</dbReference>
<feature type="transmembrane region" description="Helical" evidence="12">
    <location>
        <begin position="398"/>
        <end position="418"/>
    </location>
</feature>
<dbReference type="HAMAP" id="MF_01963">
    <property type="entry name" value="MTAP"/>
    <property type="match status" value="1"/>
</dbReference>
<dbReference type="EC" id="2.4.2.28" evidence="10"/>
<keyword evidence="8 12" id="KW-1133">Transmembrane helix</keyword>
<dbReference type="Proteomes" id="UP000664534">
    <property type="component" value="Unassembled WGS sequence"/>
</dbReference>
<dbReference type="InterPro" id="IPR005828">
    <property type="entry name" value="MFS_sugar_transport-like"/>
</dbReference>
<keyword evidence="3" id="KW-0813">Transport</keyword>
<comment type="caution">
    <text evidence="14">The sequence shown here is derived from an EMBL/GenBank/DDBJ whole genome shotgun (WGS) entry which is preliminary data.</text>
</comment>
<dbReference type="UniPathway" id="UPA00904">
    <property type="reaction ID" value="UER00873"/>
</dbReference>
<evidence type="ECO:0000256" key="10">
    <source>
        <dbReference type="HAMAP-Rule" id="MF_03155"/>
    </source>
</evidence>
<evidence type="ECO:0000256" key="6">
    <source>
        <dbReference type="ARBA" id="ARBA00022692"/>
    </source>
</evidence>
<sequence>MKFLGSSGKPIDDSLAERDEAAIHGTPLADQQKSRWERSWPTIACGAGLFSDGYVNGVIGQVNTILIKLYKTDYTDSSAQSNVSSIAFAGTVIGQLFFGWMSDHVSRKWALMTSTIILFIFAALGAGSYGGGSVNGMLQALTAWRFLLGIGIGGEYPAGSVACAESTGELKEGHRNRWFIMFTNVQIDLGFVASSLAPMIIVLACTDNHLRAAWRICLGLGVIPPLSLIYLRFKLQEPEEFNRETMKNTHTPWWLVIKFYWARLLVVSIIWFIYDFLTYSFSIYSSAWLAIILGDTAPLWKTFGWTTIINCFYLPGAIGGAFLSDILGPRIALGSFVLAQGIVGFIMSGCYPYLDKASTVGGFVVVYGIFLSLGEAGPGDNIGLVASKTSATAIRGQYYAIAAAMGKIGAFVGTYIFPIIQKNAPGGADSNRGGQDPFFVSSALCIFSACLAFFLLPHIGQDTITSEDLKFRAYLEENGWDTRQMGSKDYQMNSSSSVDEIANSAEEKQTNSSTPYVQSRSLQNPGAKWTPYPPPTQASLSSPTASPETSNPTYTPPDAVPIAIIGGTGLSSLPSPPFTPLALVPPSPTPWGLPSSPIAILSYTPSTALSTSPASHPTVVAFLARHGEYHQYAPHEIPNRANVAALKKLGVKAAVGFSAVGSLREEVKPRDFLVAGGVVDWTKGVRPWTFFENGMVGHVSMADPFDVHLSKAVHDAISRPGVLEGEGVKAHSAGTVICIEGPQFSTRSESLLYRSLPTQPPISVINMSAVPECKLFREAEIAYALVCMSTDYDSWHSTNEGVSVEMVMGHMVANGANAKKAVAAVLEELGKEEVKGVVGERWSMASRGGVMGLHKRDGRGEDAVERLKWLFGEKWVDGRE</sequence>